<feature type="coiled-coil region" evidence="1">
    <location>
        <begin position="106"/>
        <end position="147"/>
    </location>
</feature>
<keyword evidence="1" id="KW-0175">Coiled coil</keyword>
<reference evidence="2" key="1">
    <citation type="journal article" date="2018" name="Int. J. Syst. Evol. Microbiol.">
        <title>Carboxylicivirga sediminis sp. nov., isolated from coastal sediment.</title>
        <authorList>
            <person name="Wang F.Q."/>
            <person name="Ren L.H."/>
            <person name="Zou R.J."/>
            <person name="Sun Y.Z."/>
            <person name="Liu X.J."/>
            <person name="Jiang F."/>
            <person name="Liu L.J."/>
        </authorList>
    </citation>
    <scope>NUCLEOTIDE SEQUENCE</scope>
    <source>
        <strain evidence="2">JR1</strain>
    </source>
</reference>
<accession>A0A941F1D6</accession>
<evidence type="ECO:0000313" key="2">
    <source>
        <dbReference type="EMBL" id="MBR8534428.1"/>
    </source>
</evidence>
<sequence length="260" mass="28864">MDIKQTAQHLQRLGQPFDVIIRVNGVERQLYKNLTPTDVESLIKEVKDSHNPEAIIIQEKRKNGSSNVREGDPYAVALNGLENTPAMAPSTPQALNVPADFKDYMIQDLKEKLSKAEKRNDKLETENETLKKENFELEKENKYKDQEFELERKGQEYEKSNGLAGIMETVATNPALATVVGTLAGRIMGIEVPQMGAIEPGPEQQAGPTADTIQAKVSENISNWLDQQSDEVAGAFFQLVQTVAADVSRIPDVINFLNAE</sequence>
<comment type="caution">
    <text evidence="2">The sequence shown here is derived from an EMBL/GenBank/DDBJ whole genome shotgun (WGS) entry which is preliminary data.</text>
</comment>
<evidence type="ECO:0000313" key="3">
    <source>
        <dbReference type="Proteomes" id="UP000679220"/>
    </source>
</evidence>
<keyword evidence="3" id="KW-1185">Reference proteome</keyword>
<protein>
    <submittedName>
        <fullName evidence="2">Uncharacterized protein</fullName>
    </submittedName>
</protein>
<dbReference type="RefSeq" id="WP_212188332.1">
    <property type="nucleotide sequence ID" value="NZ_JAGTAR010000002.1"/>
</dbReference>
<organism evidence="2 3">
    <name type="scientific">Carboxylicivirga sediminis</name>
    <dbReference type="NCBI Taxonomy" id="2006564"/>
    <lineage>
        <taxon>Bacteria</taxon>
        <taxon>Pseudomonadati</taxon>
        <taxon>Bacteroidota</taxon>
        <taxon>Bacteroidia</taxon>
        <taxon>Marinilabiliales</taxon>
        <taxon>Marinilabiliaceae</taxon>
        <taxon>Carboxylicivirga</taxon>
    </lineage>
</organism>
<dbReference type="Proteomes" id="UP000679220">
    <property type="component" value="Unassembled WGS sequence"/>
</dbReference>
<reference evidence="2" key="2">
    <citation type="submission" date="2021-04" db="EMBL/GenBank/DDBJ databases">
        <authorList>
            <person name="Zhang T."/>
            <person name="Zhang Y."/>
            <person name="Lu D."/>
            <person name="Zuo D."/>
            <person name="Du Z."/>
        </authorList>
    </citation>
    <scope>NUCLEOTIDE SEQUENCE</scope>
    <source>
        <strain evidence="2">JR1</strain>
    </source>
</reference>
<dbReference type="AlphaFoldDB" id="A0A941F1D6"/>
<gene>
    <name evidence="2" type="ORF">KDU71_02565</name>
</gene>
<proteinExistence type="predicted"/>
<name>A0A941F1D6_9BACT</name>
<dbReference type="EMBL" id="JAGTAR010000002">
    <property type="protein sequence ID" value="MBR8534428.1"/>
    <property type="molecule type" value="Genomic_DNA"/>
</dbReference>
<evidence type="ECO:0000256" key="1">
    <source>
        <dbReference type="SAM" id="Coils"/>
    </source>
</evidence>